<feature type="transmembrane region" description="Helical" evidence="1">
    <location>
        <begin position="48"/>
        <end position="69"/>
    </location>
</feature>
<protein>
    <recommendedName>
        <fullName evidence="4">PH domain-containing protein</fullName>
    </recommendedName>
</protein>
<keyword evidence="1" id="KW-0812">Transmembrane</keyword>
<evidence type="ECO:0008006" key="4">
    <source>
        <dbReference type="Google" id="ProtNLM"/>
    </source>
</evidence>
<dbReference type="EMBL" id="JBHRZH010000001">
    <property type="protein sequence ID" value="MFC3759556.1"/>
    <property type="molecule type" value="Genomic_DNA"/>
</dbReference>
<evidence type="ECO:0000313" key="3">
    <source>
        <dbReference type="Proteomes" id="UP001595699"/>
    </source>
</evidence>
<proteinExistence type="predicted"/>
<accession>A0ABV7Y2V0</accession>
<organism evidence="2 3">
    <name type="scientific">Tenggerimyces flavus</name>
    <dbReference type="NCBI Taxonomy" id="1708749"/>
    <lineage>
        <taxon>Bacteria</taxon>
        <taxon>Bacillati</taxon>
        <taxon>Actinomycetota</taxon>
        <taxon>Actinomycetes</taxon>
        <taxon>Propionibacteriales</taxon>
        <taxon>Nocardioidaceae</taxon>
        <taxon>Tenggerimyces</taxon>
    </lineage>
</organism>
<reference evidence="3" key="1">
    <citation type="journal article" date="2019" name="Int. J. Syst. Evol. Microbiol.">
        <title>The Global Catalogue of Microorganisms (GCM) 10K type strain sequencing project: providing services to taxonomists for standard genome sequencing and annotation.</title>
        <authorList>
            <consortium name="The Broad Institute Genomics Platform"/>
            <consortium name="The Broad Institute Genome Sequencing Center for Infectious Disease"/>
            <person name="Wu L."/>
            <person name="Ma J."/>
        </authorList>
    </citation>
    <scope>NUCLEOTIDE SEQUENCE [LARGE SCALE GENOMIC DNA]</scope>
    <source>
        <strain evidence="3">CGMCC 4.7241</strain>
    </source>
</reference>
<evidence type="ECO:0000313" key="2">
    <source>
        <dbReference type="EMBL" id="MFC3759556.1"/>
    </source>
</evidence>
<feature type="transmembrane region" description="Helical" evidence="1">
    <location>
        <begin position="76"/>
        <end position="96"/>
    </location>
</feature>
<keyword evidence="1" id="KW-1133">Transmembrane helix</keyword>
<keyword evidence="3" id="KW-1185">Reference proteome</keyword>
<evidence type="ECO:0000256" key="1">
    <source>
        <dbReference type="SAM" id="Phobius"/>
    </source>
</evidence>
<comment type="caution">
    <text evidence="2">The sequence shown here is derived from an EMBL/GenBank/DDBJ whole genome shotgun (WGS) entry which is preliminary data.</text>
</comment>
<name>A0ABV7Y2V0_9ACTN</name>
<dbReference type="RefSeq" id="WP_205122065.1">
    <property type="nucleotide sequence ID" value="NZ_JAFBCM010000001.1"/>
</dbReference>
<keyword evidence="1" id="KW-0472">Membrane</keyword>
<dbReference type="Proteomes" id="UP001595699">
    <property type="component" value="Unassembled WGS sequence"/>
</dbReference>
<sequence>MAKSGFRLAWRVIRYEIGLWRSLFRWLLRRPRTNEPGAELHPYAGASAPLIWAFIVMNAIEVPVVHLALPWEHSRNALLVLGIWGLAWMVGLLASLKIHPHTVGPSGLRVRYGISIDLTIPWSAIDTVKQVRRDLEKGRSVQFDGTILHVVQVKQTNVQVSLREPIVVPRHDGDHTVTEVNLWADEPKDLLKSVRAHLTADVA</sequence>
<gene>
    <name evidence="2" type="ORF">ACFOUW_01775</name>
</gene>